<evidence type="ECO:0000313" key="6">
    <source>
        <dbReference type="Proteomes" id="UP001156670"/>
    </source>
</evidence>
<proteinExistence type="predicted"/>
<dbReference type="InterPro" id="IPR050204">
    <property type="entry name" value="AraC_XylS_family_regulators"/>
</dbReference>
<name>A0ABQ5XNZ3_9GAMM</name>
<dbReference type="InterPro" id="IPR035418">
    <property type="entry name" value="AraC-bd_2"/>
</dbReference>
<reference evidence="6" key="1">
    <citation type="journal article" date="2019" name="Int. J. Syst. Evol. Microbiol.">
        <title>The Global Catalogue of Microorganisms (GCM) 10K type strain sequencing project: providing services to taxonomists for standard genome sequencing and annotation.</title>
        <authorList>
            <consortium name="The Broad Institute Genomics Platform"/>
            <consortium name="The Broad Institute Genome Sequencing Center for Infectious Disease"/>
            <person name="Wu L."/>
            <person name="Ma J."/>
        </authorList>
    </citation>
    <scope>NUCLEOTIDE SEQUENCE [LARGE SCALE GENOMIC DNA]</scope>
    <source>
        <strain evidence="6">NBRC 111980</strain>
    </source>
</reference>
<dbReference type="InterPro" id="IPR018060">
    <property type="entry name" value="HTH_AraC"/>
</dbReference>
<keyword evidence="6" id="KW-1185">Reference proteome</keyword>
<dbReference type="PANTHER" id="PTHR46796:SF6">
    <property type="entry name" value="ARAC SUBFAMILY"/>
    <property type="match status" value="1"/>
</dbReference>
<evidence type="ECO:0000256" key="2">
    <source>
        <dbReference type="ARBA" id="ARBA00023125"/>
    </source>
</evidence>
<dbReference type="PROSITE" id="PS00041">
    <property type="entry name" value="HTH_ARAC_FAMILY_1"/>
    <property type="match status" value="1"/>
</dbReference>
<organism evidence="5 6">
    <name type="scientific">Dyella acidisoli</name>
    <dbReference type="NCBI Taxonomy" id="1867834"/>
    <lineage>
        <taxon>Bacteria</taxon>
        <taxon>Pseudomonadati</taxon>
        <taxon>Pseudomonadota</taxon>
        <taxon>Gammaproteobacteria</taxon>
        <taxon>Lysobacterales</taxon>
        <taxon>Rhodanobacteraceae</taxon>
        <taxon>Dyella</taxon>
    </lineage>
</organism>
<gene>
    <name evidence="5" type="ORF">GCM10007901_20380</name>
</gene>
<keyword evidence="1" id="KW-0805">Transcription regulation</keyword>
<dbReference type="SUPFAM" id="SSF46689">
    <property type="entry name" value="Homeodomain-like"/>
    <property type="match status" value="1"/>
</dbReference>
<sequence length="368" mass="41202">MQTINVNRAYGEAVRQAMASEDRRLVYPPTRGVASPIPLVLRQNFSTAEETKHLQMLAWSDRLSRILDVPVTRAQVVRGFRGEIDTYVTRKLVYLDSRTDPMLQARTAARISCDTMRDYCFHIVIKGIAETETGHAPRRKSTQFTPGILALDMNQTMRMKRPTQAQVLAFFLPRATVEAVIPNAESLHGRVVTYTSPLAYLLREHLFALGHDLPAMSDEQAESALHIAADLILAAFSKDVRTSHGVRVAARTAMLGRIKHYIDRHLHSSELAPEKILSNFPLARATLYRLFEDEGGLNHYIRNCRLRAAADELVRSRSIAVAQIGSRLGFSCASDFTRAFRRAYGVAPGEFRALGLEWLDDRGLATSA</sequence>
<dbReference type="Pfam" id="PF12833">
    <property type="entry name" value="HTH_18"/>
    <property type="match status" value="1"/>
</dbReference>
<dbReference type="Proteomes" id="UP001156670">
    <property type="component" value="Unassembled WGS sequence"/>
</dbReference>
<dbReference type="Pfam" id="PF14525">
    <property type="entry name" value="AraC_binding_2"/>
    <property type="match status" value="1"/>
</dbReference>
<evidence type="ECO:0000259" key="4">
    <source>
        <dbReference type="PROSITE" id="PS01124"/>
    </source>
</evidence>
<dbReference type="EMBL" id="BSOB01000017">
    <property type="protein sequence ID" value="GLQ93087.1"/>
    <property type="molecule type" value="Genomic_DNA"/>
</dbReference>
<comment type="caution">
    <text evidence="5">The sequence shown here is derived from an EMBL/GenBank/DDBJ whole genome shotgun (WGS) entry which is preliminary data.</text>
</comment>
<evidence type="ECO:0000256" key="3">
    <source>
        <dbReference type="ARBA" id="ARBA00023163"/>
    </source>
</evidence>
<dbReference type="PRINTS" id="PR00032">
    <property type="entry name" value="HTHARAC"/>
</dbReference>
<dbReference type="InterPro" id="IPR009057">
    <property type="entry name" value="Homeodomain-like_sf"/>
</dbReference>
<dbReference type="SMART" id="SM00342">
    <property type="entry name" value="HTH_ARAC"/>
    <property type="match status" value="1"/>
</dbReference>
<accession>A0ABQ5XNZ3</accession>
<keyword evidence="3" id="KW-0804">Transcription</keyword>
<dbReference type="PROSITE" id="PS01124">
    <property type="entry name" value="HTH_ARAC_FAMILY_2"/>
    <property type="match status" value="1"/>
</dbReference>
<evidence type="ECO:0000256" key="1">
    <source>
        <dbReference type="ARBA" id="ARBA00023015"/>
    </source>
</evidence>
<dbReference type="RefSeq" id="WP_284320814.1">
    <property type="nucleotide sequence ID" value="NZ_BSOB01000017.1"/>
</dbReference>
<evidence type="ECO:0000313" key="5">
    <source>
        <dbReference type="EMBL" id="GLQ93087.1"/>
    </source>
</evidence>
<dbReference type="Gene3D" id="1.10.10.60">
    <property type="entry name" value="Homeodomain-like"/>
    <property type="match status" value="1"/>
</dbReference>
<dbReference type="InterPro" id="IPR018062">
    <property type="entry name" value="HTH_AraC-typ_CS"/>
</dbReference>
<keyword evidence="2" id="KW-0238">DNA-binding</keyword>
<feature type="domain" description="HTH araC/xylS-type" evidence="4">
    <location>
        <begin position="256"/>
        <end position="354"/>
    </location>
</feature>
<dbReference type="InterPro" id="IPR020449">
    <property type="entry name" value="Tscrpt_reg_AraC-type_HTH"/>
</dbReference>
<dbReference type="PANTHER" id="PTHR46796">
    <property type="entry name" value="HTH-TYPE TRANSCRIPTIONAL ACTIVATOR RHAS-RELATED"/>
    <property type="match status" value="1"/>
</dbReference>
<protein>
    <recommendedName>
        <fullName evidence="4">HTH araC/xylS-type domain-containing protein</fullName>
    </recommendedName>
</protein>